<accession>A0A9N9SEI4</accession>
<dbReference type="PANTHER" id="PTHR47595:SF1">
    <property type="entry name" value="MYB_SANT-LIKE DNA-BINDING DOMAIN-CONTAINING PROTEIN"/>
    <property type="match status" value="1"/>
</dbReference>
<dbReference type="PANTHER" id="PTHR47595">
    <property type="entry name" value="HEAT SHOCK 70 KDA PROTEIN 14"/>
    <property type="match status" value="1"/>
</dbReference>
<feature type="domain" description="Myb/SANT-like DNA-binding" evidence="1">
    <location>
        <begin position="18"/>
        <end position="105"/>
    </location>
</feature>
<dbReference type="OrthoDB" id="676304at2759"/>
<dbReference type="Gene3D" id="1.10.10.60">
    <property type="entry name" value="Homeodomain-like"/>
    <property type="match status" value="1"/>
</dbReference>
<organism evidence="2 3">
    <name type="scientific">Phaedon cochleariae</name>
    <name type="common">Mustard beetle</name>
    <dbReference type="NCBI Taxonomy" id="80249"/>
    <lineage>
        <taxon>Eukaryota</taxon>
        <taxon>Metazoa</taxon>
        <taxon>Ecdysozoa</taxon>
        <taxon>Arthropoda</taxon>
        <taxon>Hexapoda</taxon>
        <taxon>Insecta</taxon>
        <taxon>Pterygota</taxon>
        <taxon>Neoptera</taxon>
        <taxon>Endopterygota</taxon>
        <taxon>Coleoptera</taxon>
        <taxon>Polyphaga</taxon>
        <taxon>Cucujiformia</taxon>
        <taxon>Chrysomeloidea</taxon>
        <taxon>Chrysomelidae</taxon>
        <taxon>Chrysomelinae</taxon>
        <taxon>Chrysomelini</taxon>
        <taxon>Phaedon</taxon>
    </lineage>
</organism>
<dbReference type="EMBL" id="OU896709">
    <property type="protein sequence ID" value="CAG9820013.1"/>
    <property type="molecule type" value="Genomic_DNA"/>
</dbReference>
<dbReference type="InterPro" id="IPR044822">
    <property type="entry name" value="Myb_DNA-bind_4"/>
</dbReference>
<name>A0A9N9SEI4_PHACE</name>
<dbReference type="Pfam" id="PF13837">
    <property type="entry name" value="Myb_DNA-bind_4"/>
    <property type="match status" value="1"/>
</dbReference>
<dbReference type="Proteomes" id="UP001153737">
    <property type="component" value="Chromosome 3"/>
</dbReference>
<reference evidence="2" key="1">
    <citation type="submission" date="2022-01" db="EMBL/GenBank/DDBJ databases">
        <authorList>
            <person name="King R."/>
        </authorList>
    </citation>
    <scope>NUCLEOTIDE SEQUENCE</scope>
</reference>
<evidence type="ECO:0000313" key="2">
    <source>
        <dbReference type="EMBL" id="CAG9820013.1"/>
    </source>
</evidence>
<sequence>MNQNIVSETPTQKEKFIWPRSAVLLLLDEIERRKKEMKLPHKKRYLFGNISKCLLKKGYRVSWECCDRKWKGLQATYKKITEKESHTGSANRSSTWEFYSRLEEILADDPAHKPLATAAAGIVNENVTLPKALGASSSNLGRSRPNKRTAVSAGFSEINSNIVSLKNSIDQMITVQKERNVILDRLTTAIETFTKSQN</sequence>
<keyword evidence="3" id="KW-1185">Reference proteome</keyword>
<evidence type="ECO:0000259" key="1">
    <source>
        <dbReference type="Pfam" id="PF13837"/>
    </source>
</evidence>
<protein>
    <recommendedName>
        <fullName evidence="1">Myb/SANT-like DNA-binding domain-containing protein</fullName>
    </recommendedName>
</protein>
<gene>
    <name evidence="2" type="ORF">PHAECO_LOCUS7388</name>
</gene>
<proteinExistence type="predicted"/>
<reference evidence="2" key="2">
    <citation type="submission" date="2022-10" db="EMBL/GenBank/DDBJ databases">
        <authorList>
            <consortium name="ENA_rothamsted_submissions"/>
            <consortium name="culmorum"/>
            <person name="King R."/>
        </authorList>
    </citation>
    <scope>NUCLEOTIDE SEQUENCE</scope>
</reference>
<dbReference type="AlphaFoldDB" id="A0A9N9SEI4"/>
<evidence type="ECO:0000313" key="3">
    <source>
        <dbReference type="Proteomes" id="UP001153737"/>
    </source>
</evidence>